<sequence length="111" mass="11730">MSTISNSEAIAAWSAMPTDAIEAYDDQGDFPKRHLMNGNLLRMLGPVDGRKVLDAGSGEGYLSRLLAARLAVGDGGVRPRTEAGRPVRVLDHSSGVRESLPDVAGSRSLPT</sequence>
<evidence type="ECO:0000313" key="3">
    <source>
        <dbReference type="Proteomes" id="UP001500280"/>
    </source>
</evidence>
<organism evidence="2 3">
    <name type="scientific">Kribbella yunnanensis</name>
    <dbReference type="NCBI Taxonomy" id="190194"/>
    <lineage>
        <taxon>Bacteria</taxon>
        <taxon>Bacillati</taxon>
        <taxon>Actinomycetota</taxon>
        <taxon>Actinomycetes</taxon>
        <taxon>Propionibacteriales</taxon>
        <taxon>Kribbellaceae</taxon>
        <taxon>Kribbella</taxon>
    </lineage>
</organism>
<evidence type="ECO:0000313" key="2">
    <source>
        <dbReference type="EMBL" id="GAA1678913.1"/>
    </source>
</evidence>
<reference evidence="2 3" key="1">
    <citation type="journal article" date="2019" name="Int. J. Syst. Evol. Microbiol.">
        <title>The Global Catalogue of Microorganisms (GCM) 10K type strain sequencing project: providing services to taxonomists for standard genome sequencing and annotation.</title>
        <authorList>
            <consortium name="The Broad Institute Genomics Platform"/>
            <consortium name="The Broad Institute Genome Sequencing Center for Infectious Disease"/>
            <person name="Wu L."/>
            <person name="Ma J."/>
        </authorList>
    </citation>
    <scope>NUCLEOTIDE SEQUENCE [LARGE SCALE GENOMIC DNA]</scope>
    <source>
        <strain evidence="2 3">JCM 14307</strain>
    </source>
</reference>
<gene>
    <name evidence="2" type="ORF">GCM10009745_23290</name>
</gene>
<dbReference type="Gene3D" id="3.40.50.150">
    <property type="entry name" value="Vaccinia Virus protein VP39"/>
    <property type="match status" value="1"/>
</dbReference>
<keyword evidence="3" id="KW-1185">Reference proteome</keyword>
<protein>
    <recommendedName>
        <fullName evidence="4">Methyltransferase domain-containing protein</fullName>
    </recommendedName>
</protein>
<dbReference type="Proteomes" id="UP001500280">
    <property type="component" value="Unassembled WGS sequence"/>
</dbReference>
<dbReference type="SUPFAM" id="SSF53335">
    <property type="entry name" value="S-adenosyl-L-methionine-dependent methyltransferases"/>
    <property type="match status" value="1"/>
</dbReference>
<feature type="region of interest" description="Disordered" evidence="1">
    <location>
        <begin position="76"/>
        <end position="111"/>
    </location>
</feature>
<evidence type="ECO:0000256" key="1">
    <source>
        <dbReference type="SAM" id="MobiDB-lite"/>
    </source>
</evidence>
<dbReference type="InterPro" id="IPR029063">
    <property type="entry name" value="SAM-dependent_MTases_sf"/>
</dbReference>
<comment type="caution">
    <text evidence="2">The sequence shown here is derived from an EMBL/GenBank/DDBJ whole genome shotgun (WGS) entry which is preliminary data.</text>
</comment>
<accession>A0ABN2GZQ1</accession>
<proteinExistence type="predicted"/>
<name>A0ABN2GZQ1_9ACTN</name>
<dbReference type="EMBL" id="BAAANF010000008">
    <property type="protein sequence ID" value="GAA1678913.1"/>
    <property type="molecule type" value="Genomic_DNA"/>
</dbReference>
<evidence type="ECO:0008006" key="4">
    <source>
        <dbReference type="Google" id="ProtNLM"/>
    </source>
</evidence>
<feature type="compositionally biased region" description="Basic and acidic residues" evidence="1">
    <location>
        <begin position="77"/>
        <end position="95"/>
    </location>
</feature>